<dbReference type="OrthoDB" id="2789670at2759"/>
<dbReference type="PANTHER" id="PTHR24292">
    <property type="entry name" value="CYTOCHROME P450"/>
    <property type="match status" value="1"/>
</dbReference>
<keyword evidence="13" id="KW-0472">Membrane</keyword>
<evidence type="ECO:0000256" key="12">
    <source>
        <dbReference type="ARBA" id="ARBA00023033"/>
    </source>
</evidence>
<keyword evidence="9" id="KW-0492">Microsome</keyword>
<dbReference type="GO" id="GO:0016712">
    <property type="term" value="F:oxidoreductase activity, acting on paired donors, with incorporation or reduction of molecular oxygen, reduced flavin or flavoprotein as one donor, and incorporation of one atom of oxygen"/>
    <property type="evidence" value="ECO:0007669"/>
    <property type="project" value="UniProtKB-EC"/>
</dbReference>
<sequence>MVKEQQNIVEVKELLARFTTDVIGTCAFGIECSSLKDPNAEFRVMGRKALVEQRHNRLVIAFMASFVELARKLHFKQTPDEIEEFLCALLEKRSSIVRK</sequence>
<evidence type="ECO:0000256" key="6">
    <source>
        <dbReference type="ARBA" id="ARBA00022617"/>
    </source>
</evidence>
<evidence type="ECO:0000256" key="11">
    <source>
        <dbReference type="ARBA" id="ARBA00023004"/>
    </source>
</evidence>
<evidence type="ECO:0000313" key="15">
    <source>
        <dbReference type="EMBL" id="GBP03223.1"/>
    </source>
</evidence>
<evidence type="ECO:0000313" key="16">
    <source>
        <dbReference type="Proteomes" id="UP000299102"/>
    </source>
</evidence>
<keyword evidence="7" id="KW-0479">Metal-binding</keyword>
<evidence type="ECO:0000256" key="1">
    <source>
        <dbReference type="ARBA" id="ARBA00001971"/>
    </source>
</evidence>
<evidence type="ECO:0000256" key="4">
    <source>
        <dbReference type="ARBA" id="ARBA00010617"/>
    </source>
</evidence>
<dbReference type="Pfam" id="PF00067">
    <property type="entry name" value="p450"/>
    <property type="match status" value="1"/>
</dbReference>
<gene>
    <name evidence="15" type="primary">Cyp6a9</name>
    <name evidence="15" type="ORF">EVAR_101125_1</name>
</gene>
<name>A0A4C1SLY7_EUMVA</name>
<comment type="cofactor">
    <cofactor evidence="1">
        <name>heme</name>
        <dbReference type="ChEBI" id="CHEBI:30413"/>
    </cofactor>
</comment>
<dbReference type="Gene3D" id="1.10.630.10">
    <property type="entry name" value="Cytochrome P450"/>
    <property type="match status" value="1"/>
</dbReference>
<dbReference type="SUPFAM" id="SSF48264">
    <property type="entry name" value="Cytochrome P450"/>
    <property type="match status" value="1"/>
</dbReference>
<dbReference type="InterPro" id="IPR001128">
    <property type="entry name" value="Cyt_P450"/>
</dbReference>
<keyword evidence="12" id="KW-0503">Monooxygenase</keyword>
<keyword evidence="8" id="KW-0256">Endoplasmic reticulum</keyword>
<dbReference type="STRING" id="151549.A0A4C1SLY7"/>
<dbReference type="GO" id="GO:0005506">
    <property type="term" value="F:iron ion binding"/>
    <property type="evidence" value="ECO:0007669"/>
    <property type="project" value="InterPro"/>
</dbReference>
<keyword evidence="6" id="KW-0349">Heme</keyword>
<comment type="subcellular location">
    <subcellularLocation>
        <location evidence="3">Endoplasmic reticulum membrane</location>
        <topology evidence="3">Peripheral membrane protein</topology>
    </subcellularLocation>
    <subcellularLocation>
        <location evidence="2">Microsome membrane</location>
        <topology evidence="2">Peripheral membrane protein</topology>
    </subcellularLocation>
</comment>
<evidence type="ECO:0000256" key="7">
    <source>
        <dbReference type="ARBA" id="ARBA00022723"/>
    </source>
</evidence>
<evidence type="ECO:0000256" key="9">
    <source>
        <dbReference type="ARBA" id="ARBA00022848"/>
    </source>
</evidence>
<dbReference type="AlphaFoldDB" id="A0A4C1SLY7"/>
<accession>A0A4C1SLY7</accession>
<keyword evidence="16" id="KW-1185">Reference proteome</keyword>
<keyword evidence="10" id="KW-0560">Oxidoreductase</keyword>
<evidence type="ECO:0000256" key="8">
    <source>
        <dbReference type="ARBA" id="ARBA00022824"/>
    </source>
</evidence>
<evidence type="ECO:0000256" key="10">
    <source>
        <dbReference type="ARBA" id="ARBA00023002"/>
    </source>
</evidence>
<dbReference type="PANTHER" id="PTHR24292:SF100">
    <property type="entry name" value="CYTOCHROME P450 6A16, ISOFORM B-RELATED"/>
    <property type="match status" value="1"/>
</dbReference>
<comment type="catalytic activity">
    <reaction evidence="14">
        <text>an organic molecule + reduced [NADPH--hemoprotein reductase] + O2 = an alcohol + oxidized [NADPH--hemoprotein reductase] + H2O + H(+)</text>
        <dbReference type="Rhea" id="RHEA:17149"/>
        <dbReference type="Rhea" id="RHEA-COMP:11964"/>
        <dbReference type="Rhea" id="RHEA-COMP:11965"/>
        <dbReference type="ChEBI" id="CHEBI:15377"/>
        <dbReference type="ChEBI" id="CHEBI:15378"/>
        <dbReference type="ChEBI" id="CHEBI:15379"/>
        <dbReference type="ChEBI" id="CHEBI:30879"/>
        <dbReference type="ChEBI" id="CHEBI:57618"/>
        <dbReference type="ChEBI" id="CHEBI:58210"/>
        <dbReference type="ChEBI" id="CHEBI:142491"/>
        <dbReference type="EC" id="1.14.14.1"/>
    </reaction>
</comment>
<dbReference type="EC" id="1.14.14.1" evidence="5"/>
<keyword evidence="11" id="KW-0408">Iron</keyword>
<reference evidence="15 16" key="1">
    <citation type="journal article" date="2019" name="Commun. Biol.">
        <title>The bagworm genome reveals a unique fibroin gene that provides high tensile strength.</title>
        <authorList>
            <person name="Kono N."/>
            <person name="Nakamura H."/>
            <person name="Ohtoshi R."/>
            <person name="Tomita M."/>
            <person name="Numata K."/>
            <person name="Arakawa K."/>
        </authorList>
    </citation>
    <scope>NUCLEOTIDE SEQUENCE [LARGE SCALE GENOMIC DNA]</scope>
</reference>
<proteinExistence type="inferred from homology"/>
<evidence type="ECO:0000256" key="2">
    <source>
        <dbReference type="ARBA" id="ARBA00004174"/>
    </source>
</evidence>
<comment type="caution">
    <text evidence="15">The sequence shown here is derived from an EMBL/GenBank/DDBJ whole genome shotgun (WGS) entry which is preliminary data.</text>
</comment>
<dbReference type="InterPro" id="IPR050476">
    <property type="entry name" value="Insect_CytP450_Detox"/>
</dbReference>
<organism evidence="15 16">
    <name type="scientific">Eumeta variegata</name>
    <name type="common">Bagworm moth</name>
    <name type="synonym">Eumeta japonica</name>
    <dbReference type="NCBI Taxonomy" id="151549"/>
    <lineage>
        <taxon>Eukaryota</taxon>
        <taxon>Metazoa</taxon>
        <taxon>Ecdysozoa</taxon>
        <taxon>Arthropoda</taxon>
        <taxon>Hexapoda</taxon>
        <taxon>Insecta</taxon>
        <taxon>Pterygota</taxon>
        <taxon>Neoptera</taxon>
        <taxon>Endopterygota</taxon>
        <taxon>Lepidoptera</taxon>
        <taxon>Glossata</taxon>
        <taxon>Ditrysia</taxon>
        <taxon>Tineoidea</taxon>
        <taxon>Psychidae</taxon>
        <taxon>Oiketicinae</taxon>
        <taxon>Eumeta</taxon>
    </lineage>
</organism>
<evidence type="ECO:0000256" key="13">
    <source>
        <dbReference type="ARBA" id="ARBA00023136"/>
    </source>
</evidence>
<comment type="similarity">
    <text evidence="4">Belongs to the cytochrome P450 family.</text>
</comment>
<protein>
    <recommendedName>
        <fullName evidence="5">unspecific monooxygenase</fullName>
        <ecNumber evidence="5">1.14.14.1</ecNumber>
    </recommendedName>
</protein>
<dbReference type="GO" id="GO:0020037">
    <property type="term" value="F:heme binding"/>
    <property type="evidence" value="ECO:0007669"/>
    <property type="project" value="InterPro"/>
</dbReference>
<evidence type="ECO:0000256" key="5">
    <source>
        <dbReference type="ARBA" id="ARBA00012109"/>
    </source>
</evidence>
<dbReference type="InterPro" id="IPR036396">
    <property type="entry name" value="Cyt_P450_sf"/>
</dbReference>
<dbReference type="EMBL" id="BGZK01003633">
    <property type="protein sequence ID" value="GBP03223.1"/>
    <property type="molecule type" value="Genomic_DNA"/>
</dbReference>
<dbReference type="Proteomes" id="UP000299102">
    <property type="component" value="Unassembled WGS sequence"/>
</dbReference>
<dbReference type="GO" id="GO:0005789">
    <property type="term" value="C:endoplasmic reticulum membrane"/>
    <property type="evidence" value="ECO:0007669"/>
    <property type="project" value="UniProtKB-SubCell"/>
</dbReference>
<evidence type="ECO:0000256" key="14">
    <source>
        <dbReference type="ARBA" id="ARBA00047827"/>
    </source>
</evidence>
<evidence type="ECO:0000256" key="3">
    <source>
        <dbReference type="ARBA" id="ARBA00004406"/>
    </source>
</evidence>